<organism evidence="3 4">
    <name type="scientific">Thermococcus thioreducens</name>
    <dbReference type="NCBI Taxonomy" id="277988"/>
    <lineage>
        <taxon>Archaea</taxon>
        <taxon>Methanobacteriati</taxon>
        <taxon>Methanobacteriota</taxon>
        <taxon>Thermococci</taxon>
        <taxon>Thermococcales</taxon>
        <taxon>Thermococcaceae</taxon>
        <taxon>Thermococcus</taxon>
    </lineage>
</organism>
<dbReference type="EMBL" id="FOIW01000002">
    <property type="protein sequence ID" value="SEW08063.1"/>
    <property type="molecule type" value="Genomic_DNA"/>
</dbReference>
<evidence type="ECO:0000256" key="1">
    <source>
        <dbReference type="SAM" id="Phobius"/>
    </source>
</evidence>
<evidence type="ECO:0000313" key="5">
    <source>
        <dbReference type="Proteomes" id="UP000250136"/>
    </source>
</evidence>
<keyword evidence="1" id="KW-1133">Transmembrane helix</keyword>
<dbReference type="EMBL" id="CP015105">
    <property type="protein sequence ID" value="ASJ12117.1"/>
    <property type="molecule type" value="Genomic_DNA"/>
</dbReference>
<protein>
    <recommendedName>
        <fullName evidence="6">CARDB domain-containing protein</fullName>
    </recommendedName>
</protein>
<dbReference type="KEGG" id="ttd:A3L14_04130"/>
<dbReference type="RefSeq" id="WP_074631387.1">
    <property type="nucleotide sequence ID" value="NZ_CP015105.1"/>
</dbReference>
<proteinExistence type="predicted"/>
<reference evidence="3 4" key="2">
    <citation type="submission" date="2016-10" db="EMBL/GenBank/DDBJ databases">
        <authorList>
            <person name="de Groot N.N."/>
        </authorList>
    </citation>
    <scope>NUCLEOTIDE SEQUENCE [LARGE SCALE GENOMIC DNA]</scope>
    <source>
        <strain evidence="3 4">OGL-20</strain>
    </source>
</reference>
<keyword evidence="5" id="KW-1185">Reference proteome</keyword>
<keyword evidence="1" id="KW-0472">Membrane</keyword>
<evidence type="ECO:0000313" key="4">
    <source>
        <dbReference type="Proteomes" id="UP000182125"/>
    </source>
</evidence>
<gene>
    <name evidence="2" type="ORF">A3L14_04130</name>
    <name evidence="3" type="ORF">SAMN05216170_1444</name>
</gene>
<accession>A0A1I0P1A0</accession>
<name>A0A1I0P1A0_9EURY</name>
<dbReference type="InterPro" id="IPR013783">
    <property type="entry name" value="Ig-like_fold"/>
</dbReference>
<dbReference type="Proteomes" id="UP000182125">
    <property type="component" value="Unassembled WGS sequence"/>
</dbReference>
<sequence>MITARYTGSKYWNYDANTGIAIGATALLTIAVTVTLGTLSITGVDVSPVNPTHGDSVSFDVSIKNPVSRSRSVTVKLFIDGVEKSSRSLTIGGGSTGSVALTWTAQAGEHEYRIEVWESGKLEASRSGRLSVSGAPGSSFNVVLTAFPRELEGGGEVYLQVKAWNYDGSLIPVKGFIEVDGDRIKNIETKIPANANGDSILALSYNLVGVGTHSIKLFLDNYDGKPNGKGEEHWSEVGVEVKGSVVSPNLDCTREVFPGEKVTCIVSWNPKTTLSSLTLEEVWFGTKKVWDIGLSSVELVKGPTLTPSGTIQLEIKLDDNFANYYFGERPWDPIDRVFSSYKDRLAGYTYKVKFIFDDNVTAEDLIMVKDRGIMDEVKNFYNDFKDNIDAGNYAAAMYIFLKGGEKLGKQGAKRAGGLLTAALLVLDIHDWLFGPKPNTGTDNNDVVGG</sequence>
<keyword evidence="1" id="KW-0812">Transmembrane</keyword>
<reference evidence="2 5" key="1">
    <citation type="submission" date="2016-04" db="EMBL/GenBank/DDBJ databases">
        <title>Complete genome sequence of Thermococcus thioreducens type strain OGL-20P.</title>
        <authorList>
            <person name="Oger P.M."/>
        </authorList>
    </citation>
    <scope>NUCLEOTIDE SEQUENCE [LARGE SCALE GENOMIC DNA]</scope>
    <source>
        <strain evidence="2 5">OGL-20P</strain>
    </source>
</reference>
<dbReference type="Gene3D" id="2.60.40.10">
    <property type="entry name" value="Immunoglobulins"/>
    <property type="match status" value="1"/>
</dbReference>
<evidence type="ECO:0000313" key="3">
    <source>
        <dbReference type="EMBL" id="SEW08063.1"/>
    </source>
</evidence>
<evidence type="ECO:0000313" key="2">
    <source>
        <dbReference type="EMBL" id="ASJ12117.1"/>
    </source>
</evidence>
<dbReference type="OrthoDB" id="101882at2157"/>
<evidence type="ECO:0008006" key="6">
    <source>
        <dbReference type="Google" id="ProtNLM"/>
    </source>
</evidence>
<dbReference type="Proteomes" id="UP000250136">
    <property type="component" value="Chromosome"/>
</dbReference>
<dbReference type="AlphaFoldDB" id="A0A1I0P1A0"/>
<dbReference type="GeneID" id="33333582"/>
<feature type="transmembrane region" description="Helical" evidence="1">
    <location>
        <begin position="20"/>
        <end position="41"/>
    </location>
</feature>